<gene>
    <name evidence="1" type="ORF">BV22DRAFT_809619</name>
</gene>
<proteinExistence type="predicted"/>
<dbReference type="EMBL" id="MU266587">
    <property type="protein sequence ID" value="KAH7920335.1"/>
    <property type="molecule type" value="Genomic_DNA"/>
</dbReference>
<protein>
    <submittedName>
        <fullName evidence="1">Uncharacterized protein</fullName>
    </submittedName>
</protein>
<dbReference type="Proteomes" id="UP000790709">
    <property type="component" value="Unassembled WGS sequence"/>
</dbReference>
<reference evidence="1" key="1">
    <citation type="journal article" date="2021" name="New Phytol.">
        <title>Evolutionary innovations through gain and loss of genes in the ectomycorrhizal Boletales.</title>
        <authorList>
            <person name="Wu G."/>
            <person name="Miyauchi S."/>
            <person name="Morin E."/>
            <person name="Kuo A."/>
            <person name="Drula E."/>
            <person name="Varga T."/>
            <person name="Kohler A."/>
            <person name="Feng B."/>
            <person name="Cao Y."/>
            <person name="Lipzen A."/>
            <person name="Daum C."/>
            <person name="Hundley H."/>
            <person name="Pangilinan J."/>
            <person name="Johnson J."/>
            <person name="Barry K."/>
            <person name="LaButti K."/>
            <person name="Ng V."/>
            <person name="Ahrendt S."/>
            <person name="Min B."/>
            <person name="Choi I.G."/>
            <person name="Park H."/>
            <person name="Plett J.M."/>
            <person name="Magnuson J."/>
            <person name="Spatafora J.W."/>
            <person name="Nagy L.G."/>
            <person name="Henrissat B."/>
            <person name="Grigoriev I.V."/>
            <person name="Yang Z.L."/>
            <person name="Xu J."/>
            <person name="Martin F.M."/>
        </authorList>
    </citation>
    <scope>NUCLEOTIDE SEQUENCE</scope>
    <source>
        <strain evidence="1">KUC20120723A-06</strain>
    </source>
</reference>
<keyword evidence="2" id="KW-1185">Reference proteome</keyword>
<comment type="caution">
    <text evidence="1">The sequence shown here is derived from an EMBL/GenBank/DDBJ whole genome shotgun (WGS) entry which is preliminary data.</text>
</comment>
<accession>A0ACB8B3Q4</accession>
<name>A0ACB8B3Q4_9AGAM</name>
<evidence type="ECO:0000313" key="2">
    <source>
        <dbReference type="Proteomes" id="UP000790709"/>
    </source>
</evidence>
<organism evidence="1 2">
    <name type="scientific">Leucogyrophana mollusca</name>
    <dbReference type="NCBI Taxonomy" id="85980"/>
    <lineage>
        <taxon>Eukaryota</taxon>
        <taxon>Fungi</taxon>
        <taxon>Dikarya</taxon>
        <taxon>Basidiomycota</taxon>
        <taxon>Agaricomycotina</taxon>
        <taxon>Agaricomycetes</taxon>
        <taxon>Agaricomycetidae</taxon>
        <taxon>Boletales</taxon>
        <taxon>Boletales incertae sedis</taxon>
        <taxon>Leucogyrophana</taxon>
    </lineage>
</organism>
<evidence type="ECO:0000313" key="1">
    <source>
        <dbReference type="EMBL" id="KAH7920335.1"/>
    </source>
</evidence>
<sequence length="302" mass="35025">MDACPQGISMANSRKSTPKPPFSSALSLTDIEMQSQSQFAIPGQAIPLKPNHVSEFLHSELSVSRLNEIHEHLWMAGRRDNLHPIHWQKMTGRDIRITEYPYLHLLWYDSTIFIKPIPVCLLDYEFFAAYICPHRGLFGEACGFLRSYALLIRHESDFKIAMDVGLLPRSMTWKHWSALAYELVTIPKADINKRYFYGELRLLRLNLVMNLYRRKPWYHNIHRDYHAWLSYQLRWMLVAFAYTSIVLGAMQVLTATSLASELLSAACFWFSIVTALLVFVVLGWQMIAFFLAFTLNFIAALQ</sequence>